<keyword evidence="7" id="KW-1185">Reference proteome</keyword>
<keyword evidence="3" id="KW-0249">Electron transport</keyword>
<evidence type="ECO:0000313" key="6">
    <source>
        <dbReference type="EMBL" id="MDX8528286.1"/>
    </source>
</evidence>
<dbReference type="RefSeq" id="WP_320236220.1">
    <property type="nucleotide sequence ID" value="NZ_JAVIJF010000025.1"/>
</dbReference>
<dbReference type="InterPro" id="IPR000923">
    <property type="entry name" value="BlueCu_1"/>
</dbReference>
<dbReference type="InterPro" id="IPR008972">
    <property type="entry name" value="Cupredoxin"/>
</dbReference>
<dbReference type="InterPro" id="IPR028871">
    <property type="entry name" value="BlueCu_1_BS"/>
</dbReference>
<dbReference type="Pfam" id="PF00127">
    <property type="entry name" value="Copper-bind"/>
    <property type="match status" value="1"/>
</dbReference>
<evidence type="ECO:0000256" key="3">
    <source>
        <dbReference type="ARBA" id="ARBA00022982"/>
    </source>
</evidence>
<name>A0ABU4ZSA4_9HYPH</name>
<dbReference type="Proteomes" id="UP001276840">
    <property type="component" value="Unassembled WGS sequence"/>
</dbReference>
<dbReference type="SUPFAM" id="SSF49503">
    <property type="entry name" value="Cupredoxins"/>
    <property type="match status" value="1"/>
</dbReference>
<evidence type="ECO:0000256" key="4">
    <source>
        <dbReference type="ARBA" id="ARBA00023008"/>
    </source>
</evidence>
<gene>
    <name evidence="6" type="ORF">RFM68_27800</name>
</gene>
<keyword evidence="4" id="KW-0186">Copper</keyword>
<dbReference type="PROSITE" id="PS00079">
    <property type="entry name" value="MULTICOPPER_OXIDASE1"/>
    <property type="match status" value="1"/>
</dbReference>
<organism evidence="6 7">
    <name type="scientific">Mesorhizobium montanum</name>
    <dbReference type="NCBI Taxonomy" id="3072323"/>
    <lineage>
        <taxon>Bacteria</taxon>
        <taxon>Pseudomonadati</taxon>
        <taxon>Pseudomonadota</taxon>
        <taxon>Alphaproteobacteria</taxon>
        <taxon>Hyphomicrobiales</taxon>
        <taxon>Phyllobacteriaceae</taxon>
        <taxon>Mesorhizobium</taxon>
    </lineage>
</organism>
<dbReference type="InterPro" id="IPR033138">
    <property type="entry name" value="Cu_oxidase_CS"/>
</dbReference>
<evidence type="ECO:0000313" key="7">
    <source>
        <dbReference type="Proteomes" id="UP001276840"/>
    </source>
</evidence>
<accession>A0ABU4ZSA4</accession>
<evidence type="ECO:0000256" key="1">
    <source>
        <dbReference type="ARBA" id="ARBA00022448"/>
    </source>
</evidence>
<evidence type="ECO:0000259" key="5">
    <source>
        <dbReference type="Pfam" id="PF00127"/>
    </source>
</evidence>
<dbReference type="PROSITE" id="PS00196">
    <property type="entry name" value="COPPER_BLUE"/>
    <property type="match status" value="1"/>
</dbReference>
<dbReference type="Gene3D" id="2.60.40.420">
    <property type="entry name" value="Cupredoxins - blue copper proteins"/>
    <property type="match status" value="1"/>
</dbReference>
<reference evidence="6 7" key="1">
    <citation type="submission" date="2023-08" db="EMBL/GenBank/DDBJ databases">
        <title>Implementing the SeqCode for naming new Mesorhizobium species isolated from Vachellia karroo root nodules.</title>
        <authorList>
            <person name="Van Lill M."/>
        </authorList>
    </citation>
    <scope>NUCLEOTIDE SEQUENCE [LARGE SCALE GENOMIC DNA]</scope>
    <source>
        <strain evidence="6 7">MSK 1335</strain>
    </source>
</reference>
<keyword evidence="2" id="KW-0479">Metal-binding</keyword>
<feature type="domain" description="Blue (type 1) copper" evidence="5">
    <location>
        <begin position="177"/>
        <end position="219"/>
    </location>
</feature>
<dbReference type="EMBL" id="JAVIJF010000025">
    <property type="protein sequence ID" value="MDX8528286.1"/>
    <property type="molecule type" value="Genomic_DNA"/>
</dbReference>
<evidence type="ECO:0000256" key="2">
    <source>
        <dbReference type="ARBA" id="ARBA00022723"/>
    </source>
</evidence>
<keyword evidence="1" id="KW-0813">Transport</keyword>
<proteinExistence type="predicted"/>
<sequence>MTPEQIRTAPTFCVKSNIFRVRIAGYRQRPVRLRLLDGARDRSCFKAARQLWSPDGGQEHSMQFLKIGLALTTLAVAAPAFAETTVNVKLWDKSGDVNPDAKMGMGMPANMSMAMMKIQLDKKVVPAGKVTFDVTNTSKATVHEMIVVPVTDPKKTTLPYVPNENRVDEDAAGHLGEVSELDPGKAGSLTLDLKPGFYAVFCNIPDHFMNGMWATIKVQ</sequence>
<comment type="caution">
    <text evidence="6">The sequence shown here is derived from an EMBL/GenBank/DDBJ whole genome shotgun (WGS) entry which is preliminary data.</text>
</comment>
<protein>
    <submittedName>
        <fullName evidence="6">Plastocyanin/azurin family copper-binding protein</fullName>
    </submittedName>
</protein>